<evidence type="ECO:0000256" key="1">
    <source>
        <dbReference type="ARBA" id="ARBA00007884"/>
    </source>
</evidence>
<dbReference type="InterPro" id="IPR039131">
    <property type="entry name" value="NDUFAF1"/>
</dbReference>
<organism evidence="3 4">
    <name type="scientific">Microvenator marinus</name>
    <dbReference type="NCBI Taxonomy" id="2600177"/>
    <lineage>
        <taxon>Bacteria</taxon>
        <taxon>Deltaproteobacteria</taxon>
        <taxon>Bradymonadales</taxon>
        <taxon>Microvenatoraceae</taxon>
        <taxon>Microvenator</taxon>
    </lineage>
</organism>
<proteinExistence type="inferred from homology"/>
<dbReference type="EMBL" id="CP042467">
    <property type="protein sequence ID" value="QED28236.1"/>
    <property type="molecule type" value="Genomic_DNA"/>
</dbReference>
<dbReference type="KEGG" id="bbae:FRD01_13530"/>
<comment type="similarity">
    <text evidence="1">Belongs to the CIA30 family.</text>
</comment>
<accession>A0A5B8XWW6</accession>
<dbReference type="PANTHER" id="PTHR13194">
    <property type="entry name" value="COMPLEX I INTERMEDIATE-ASSOCIATED PROTEIN 30"/>
    <property type="match status" value="1"/>
</dbReference>
<sequence>MYLEFGTETDNHVDQLRVNIDISNWQTVDDVVMGGRSRSNIVEADGVLRFEGEVSLENNGGFCSARNAGLWDLGGATGLVWTMRGSSRDFEATLRTAEIPESTSFRCAFRPEADWQDFDFKFDDFRLFRRGQLVSEVERPDPSQLVSFGFLLADASPGPFWLELERILANT</sequence>
<dbReference type="AlphaFoldDB" id="A0A5B8XWW6"/>
<keyword evidence="4" id="KW-1185">Reference proteome</keyword>
<name>A0A5B8XWW6_9DELT</name>
<dbReference type="InterPro" id="IPR013857">
    <property type="entry name" value="NADH-UbQ_OxRdtase-assoc_prot30"/>
</dbReference>
<evidence type="ECO:0000313" key="3">
    <source>
        <dbReference type="EMBL" id="QED28236.1"/>
    </source>
</evidence>
<dbReference type="InterPro" id="IPR008979">
    <property type="entry name" value="Galactose-bd-like_sf"/>
</dbReference>
<feature type="domain" description="NADH:ubiquinone oxidoreductase intermediate-associated protein 30" evidence="2">
    <location>
        <begin position="21"/>
        <end position="164"/>
    </location>
</feature>
<gene>
    <name evidence="3" type="ORF">FRD01_13530</name>
</gene>
<dbReference type="Pfam" id="PF08547">
    <property type="entry name" value="CIA30"/>
    <property type="match status" value="1"/>
</dbReference>
<reference evidence="3 4" key="1">
    <citation type="submission" date="2019-08" db="EMBL/GenBank/DDBJ databases">
        <authorList>
            <person name="Liang Q."/>
        </authorList>
    </citation>
    <scope>NUCLEOTIDE SEQUENCE [LARGE SCALE GENOMIC DNA]</scope>
    <source>
        <strain evidence="3 4">V1718</strain>
    </source>
</reference>
<evidence type="ECO:0000313" key="4">
    <source>
        <dbReference type="Proteomes" id="UP000321595"/>
    </source>
</evidence>
<dbReference type="SUPFAM" id="SSF49785">
    <property type="entry name" value="Galactose-binding domain-like"/>
    <property type="match status" value="1"/>
</dbReference>
<protein>
    <submittedName>
        <fullName evidence="3">CIA30 family protein</fullName>
    </submittedName>
</protein>
<dbReference type="PANTHER" id="PTHR13194:SF19">
    <property type="entry name" value="NAD(P)-BINDING ROSSMANN-FOLD SUPERFAMILY PROTEIN"/>
    <property type="match status" value="1"/>
</dbReference>
<evidence type="ECO:0000259" key="2">
    <source>
        <dbReference type="Pfam" id="PF08547"/>
    </source>
</evidence>
<dbReference type="OrthoDB" id="442188at2"/>
<dbReference type="Proteomes" id="UP000321595">
    <property type="component" value="Chromosome"/>
</dbReference>